<dbReference type="SUPFAM" id="SSF75217">
    <property type="entry name" value="alpha/beta knot"/>
    <property type="match status" value="1"/>
</dbReference>
<protein>
    <recommendedName>
        <fullName evidence="4">RNA 2-O ribose methyltransferase substrate binding domain-containing protein</fullName>
    </recommendedName>
</protein>
<dbReference type="InterPro" id="IPR001537">
    <property type="entry name" value="SpoU_MeTrfase"/>
</dbReference>
<dbReference type="InterPro" id="IPR053888">
    <property type="entry name" value="MRM3-like_sub_bind"/>
</dbReference>
<dbReference type="InterPro" id="IPR013123">
    <property type="entry name" value="SpoU_subst-bd"/>
</dbReference>
<evidence type="ECO:0000256" key="3">
    <source>
        <dbReference type="ARBA" id="ARBA00022679"/>
    </source>
</evidence>
<evidence type="ECO:0000259" key="4">
    <source>
        <dbReference type="SMART" id="SM00967"/>
    </source>
</evidence>
<evidence type="ECO:0000256" key="1">
    <source>
        <dbReference type="ARBA" id="ARBA00007228"/>
    </source>
</evidence>
<dbReference type="CDD" id="cd18095">
    <property type="entry name" value="SpoU-like_rRNA-MTase"/>
    <property type="match status" value="1"/>
</dbReference>
<dbReference type="GO" id="GO:0032259">
    <property type="term" value="P:methylation"/>
    <property type="evidence" value="ECO:0007669"/>
    <property type="project" value="UniProtKB-KW"/>
</dbReference>
<dbReference type="EMBL" id="UINC01013403">
    <property type="protein sequence ID" value="SVA57935.1"/>
    <property type="molecule type" value="Genomic_DNA"/>
</dbReference>
<dbReference type="PANTHER" id="PTHR43191:SF2">
    <property type="entry name" value="RRNA METHYLTRANSFERASE 3, MITOCHONDRIAL"/>
    <property type="match status" value="1"/>
</dbReference>
<dbReference type="Gene3D" id="3.40.1280.10">
    <property type="match status" value="1"/>
</dbReference>
<evidence type="ECO:0000256" key="2">
    <source>
        <dbReference type="ARBA" id="ARBA00022603"/>
    </source>
</evidence>
<accession>A0A381WZM7</accession>
<comment type="similarity">
    <text evidence="1">Belongs to the class IV-like SAM-binding methyltransferase superfamily. RNA methyltransferase TrmH family.</text>
</comment>
<organism evidence="5">
    <name type="scientific">marine metagenome</name>
    <dbReference type="NCBI Taxonomy" id="408172"/>
    <lineage>
        <taxon>unclassified sequences</taxon>
        <taxon>metagenomes</taxon>
        <taxon>ecological metagenomes</taxon>
    </lineage>
</organism>
<dbReference type="InterPro" id="IPR029028">
    <property type="entry name" value="Alpha/beta_knot_MTases"/>
</dbReference>
<dbReference type="PANTHER" id="PTHR43191">
    <property type="entry name" value="RRNA METHYLTRANSFERASE 3"/>
    <property type="match status" value="1"/>
</dbReference>
<sequence length="257" mass="28086">MVSKTKIKHLRSLKHKKHRELNKEFLVEGTRIVSSALEANTILKAVLVTDIYKNSPSSQHILADIEKSSVSVINVNGRTMKSITTTEHPSGIAGVCSLPKTQNNFIHTRQPFIFLDAISDPGNMGTVLRSASWFGIQNIALSPNCVDPFNPKSIRAGMGAHFHLNFQENASLKIFVQENYWIIGSSPSGSSYLKLETPLKKKEWVLVLGNEAGGISEENLALLSDTISIPKFGTGESLNVATSAGILLSHLTRPNIN</sequence>
<dbReference type="GO" id="GO:0006396">
    <property type="term" value="P:RNA processing"/>
    <property type="evidence" value="ECO:0007669"/>
    <property type="project" value="InterPro"/>
</dbReference>
<dbReference type="GO" id="GO:0005737">
    <property type="term" value="C:cytoplasm"/>
    <property type="evidence" value="ECO:0007669"/>
    <property type="project" value="UniProtKB-ARBA"/>
</dbReference>
<dbReference type="GO" id="GO:0008173">
    <property type="term" value="F:RNA methyltransferase activity"/>
    <property type="evidence" value="ECO:0007669"/>
    <property type="project" value="InterPro"/>
</dbReference>
<dbReference type="InterPro" id="IPR029026">
    <property type="entry name" value="tRNA_m1G_MTases_N"/>
</dbReference>
<keyword evidence="3" id="KW-0808">Transferase</keyword>
<feature type="domain" description="RNA 2-O ribose methyltransferase substrate binding" evidence="4">
    <location>
        <begin position="26"/>
        <end position="102"/>
    </location>
</feature>
<gene>
    <name evidence="5" type="ORF">METZ01_LOCUS110789</name>
</gene>
<dbReference type="SUPFAM" id="SSF55315">
    <property type="entry name" value="L30e-like"/>
    <property type="match status" value="1"/>
</dbReference>
<dbReference type="Pfam" id="PF00588">
    <property type="entry name" value="SpoU_methylase"/>
    <property type="match status" value="1"/>
</dbReference>
<dbReference type="AlphaFoldDB" id="A0A381WZM7"/>
<dbReference type="Gene3D" id="3.30.1330.30">
    <property type="match status" value="1"/>
</dbReference>
<dbReference type="SMART" id="SM00967">
    <property type="entry name" value="SpoU_sub_bind"/>
    <property type="match status" value="1"/>
</dbReference>
<evidence type="ECO:0000313" key="5">
    <source>
        <dbReference type="EMBL" id="SVA57935.1"/>
    </source>
</evidence>
<name>A0A381WZM7_9ZZZZ</name>
<keyword evidence="2" id="KW-0489">Methyltransferase</keyword>
<dbReference type="GO" id="GO:0003723">
    <property type="term" value="F:RNA binding"/>
    <property type="evidence" value="ECO:0007669"/>
    <property type="project" value="InterPro"/>
</dbReference>
<proteinExistence type="inferred from homology"/>
<dbReference type="Pfam" id="PF22435">
    <property type="entry name" value="MRM3-like_sub_bind"/>
    <property type="match status" value="1"/>
</dbReference>
<dbReference type="InterPro" id="IPR051259">
    <property type="entry name" value="rRNA_Methyltransferase"/>
</dbReference>
<dbReference type="InterPro" id="IPR029064">
    <property type="entry name" value="Ribosomal_eL30-like_sf"/>
</dbReference>
<reference evidence="5" key="1">
    <citation type="submission" date="2018-05" db="EMBL/GenBank/DDBJ databases">
        <authorList>
            <person name="Lanie J.A."/>
            <person name="Ng W.-L."/>
            <person name="Kazmierczak K.M."/>
            <person name="Andrzejewski T.M."/>
            <person name="Davidsen T.M."/>
            <person name="Wayne K.J."/>
            <person name="Tettelin H."/>
            <person name="Glass J.I."/>
            <person name="Rusch D."/>
            <person name="Podicherti R."/>
            <person name="Tsui H.-C.T."/>
            <person name="Winkler M.E."/>
        </authorList>
    </citation>
    <scope>NUCLEOTIDE SEQUENCE</scope>
</reference>